<evidence type="ECO:0000259" key="2">
    <source>
        <dbReference type="PROSITE" id="PS51352"/>
    </source>
</evidence>
<dbReference type="PROSITE" id="PS00194">
    <property type="entry name" value="THIOREDOXIN_1"/>
    <property type="match status" value="1"/>
</dbReference>
<keyword evidence="1" id="KW-0472">Membrane</keyword>
<keyword evidence="1" id="KW-1133">Transmembrane helix</keyword>
<name>A0AAE3LG48_9EURY</name>
<reference evidence="4" key="1">
    <citation type="submission" date="2023-02" db="EMBL/GenBank/DDBJ databases">
        <title>Enrichment on poylsaccharides allowed isolation of novel metabolic and taxonomic groups of Haloarchaea.</title>
        <authorList>
            <person name="Sorokin D.Y."/>
            <person name="Elcheninov A.G."/>
            <person name="Khizhniak T.V."/>
            <person name="Kolganova T.V."/>
            <person name="Kublanov I.V."/>
        </authorList>
    </citation>
    <scope>NUCLEOTIDE SEQUENCE</scope>
    <source>
        <strain evidence="3 5">HArc-curdl5-1</strain>
        <strain evidence="4">HArc-curdl7</strain>
    </source>
</reference>
<gene>
    <name evidence="4" type="ORF">OB914_15475</name>
    <name evidence="3" type="ORF">OB916_15110</name>
</gene>
<dbReference type="Proteomes" id="UP001209746">
    <property type="component" value="Unassembled WGS sequence"/>
</dbReference>
<dbReference type="PROSITE" id="PS51354">
    <property type="entry name" value="GLUTAREDOXIN_2"/>
    <property type="match status" value="1"/>
</dbReference>
<protein>
    <submittedName>
        <fullName evidence="4">Glutaredoxin family protein</fullName>
    </submittedName>
</protein>
<dbReference type="Pfam" id="PF05768">
    <property type="entry name" value="Glrx-like"/>
    <property type="match status" value="1"/>
</dbReference>
<keyword evidence="1" id="KW-0812">Transmembrane</keyword>
<evidence type="ECO:0000313" key="6">
    <source>
        <dbReference type="Proteomes" id="UP001209746"/>
    </source>
</evidence>
<dbReference type="EMBL" id="JAOPKD010000025">
    <property type="protein sequence ID" value="MCU4728355.1"/>
    <property type="molecule type" value="Genomic_DNA"/>
</dbReference>
<dbReference type="RefSeq" id="WP_315910127.1">
    <property type="nucleotide sequence ID" value="NZ_JAOPKC010000026.1"/>
</dbReference>
<evidence type="ECO:0000313" key="3">
    <source>
        <dbReference type="EMBL" id="MCU4719380.1"/>
    </source>
</evidence>
<feature type="transmembrane region" description="Helical" evidence="1">
    <location>
        <begin position="35"/>
        <end position="53"/>
    </location>
</feature>
<accession>A0AAE3LG48</accession>
<organism evidence="4 6">
    <name type="scientific">Halapricum hydrolyticum</name>
    <dbReference type="NCBI Taxonomy" id="2979991"/>
    <lineage>
        <taxon>Archaea</taxon>
        <taxon>Methanobacteriati</taxon>
        <taxon>Methanobacteriota</taxon>
        <taxon>Stenosarchaea group</taxon>
        <taxon>Halobacteria</taxon>
        <taxon>Halobacteriales</taxon>
        <taxon>Haloarculaceae</taxon>
        <taxon>Halapricum</taxon>
    </lineage>
</organism>
<evidence type="ECO:0000256" key="1">
    <source>
        <dbReference type="SAM" id="Phobius"/>
    </source>
</evidence>
<dbReference type="InterPro" id="IPR008554">
    <property type="entry name" value="Glutaredoxin-like"/>
</dbReference>
<feature type="domain" description="Thioredoxin" evidence="2">
    <location>
        <begin position="60"/>
        <end position="186"/>
    </location>
</feature>
<keyword evidence="5" id="KW-1185">Reference proteome</keyword>
<dbReference type="InterPro" id="IPR017937">
    <property type="entry name" value="Thioredoxin_CS"/>
</dbReference>
<sequence>MTAPALIVDASGKPIDYRREAANFTGRMASEITRIIVVAAVMGVAVVGVVAVAQNQPGDPGSGEPIDNVQSATTVDGTADVCVVFFYAPGCPYCAEVEAYLESVAEEREITVKQYNVRTESAELLMSYYDRFDVAQRDRGPVPIVFVGDEYAVGSKEGKALIHEALTRGEPVACPVVNESAESASAPPSLAG</sequence>
<dbReference type="InterPro" id="IPR036249">
    <property type="entry name" value="Thioredoxin-like_sf"/>
</dbReference>
<dbReference type="AlphaFoldDB" id="A0AAE3LG48"/>
<evidence type="ECO:0000313" key="4">
    <source>
        <dbReference type="EMBL" id="MCU4728355.1"/>
    </source>
</evidence>
<dbReference type="Gene3D" id="3.40.30.10">
    <property type="entry name" value="Glutaredoxin"/>
    <property type="match status" value="1"/>
</dbReference>
<dbReference type="InterPro" id="IPR013766">
    <property type="entry name" value="Thioredoxin_domain"/>
</dbReference>
<evidence type="ECO:0000313" key="5">
    <source>
        <dbReference type="Proteomes" id="UP001208186"/>
    </source>
</evidence>
<dbReference type="SUPFAM" id="SSF52833">
    <property type="entry name" value="Thioredoxin-like"/>
    <property type="match status" value="1"/>
</dbReference>
<dbReference type="PROSITE" id="PS51352">
    <property type="entry name" value="THIOREDOXIN_2"/>
    <property type="match status" value="1"/>
</dbReference>
<dbReference type="EMBL" id="JAOPKC010000026">
    <property type="protein sequence ID" value="MCU4719380.1"/>
    <property type="molecule type" value="Genomic_DNA"/>
</dbReference>
<dbReference type="Proteomes" id="UP001208186">
    <property type="component" value="Unassembled WGS sequence"/>
</dbReference>
<comment type="caution">
    <text evidence="4">The sequence shown here is derived from an EMBL/GenBank/DDBJ whole genome shotgun (WGS) entry which is preliminary data.</text>
</comment>
<proteinExistence type="predicted"/>